<proteinExistence type="predicted"/>
<dbReference type="PANTHER" id="PTHR43525:SF1">
    <property type="entry name" value="PROTEIN MALY"/>
    <property type="match status" value="1"/>
</dbReference>
<sequence>PDAKFHIPDASYVAWIDLNAYTQKIGEEYHSLAEFLAINAKVVVNGQEAFVANAQGYIRLNIACPRSVMIEGVRRIAQALNG</sequence>
<dbReference type="InterPro" id="IPR015422">
    <property type="entry name" value="PyrdxlP-dep_Trfase_small"/>
</dbReference>
<dbReference type="Proteomes" id="UP000824156">
    <property type="component" value="Unassembled WGS sequence"/>
</dbReference>
<dbReference type="Gene3D" id="3.90.1150.10">
    <property type="entry name" value="Aspartate Aminotransferase, domain 1"/>
    <property type="match status" value="1"/>
</dbReference>
<dbReference type="InterPro" id="IPR015424">
    <property type="entry name" value="PyrdxlP-dep_Trfase"/>
</dbReference>
<evidence type="ECO:0000256" key="1">
    <source>
        <dbReference type="ARBA" id="ARBA00001933"/>
    </source>
</evidence>
<dbReference type="PANTHER" id="PTHR43525">
    <property type="entry name" value="PROTEIN MALY"/>
    <property type="match status" value="1"/>
</dbReference>
<reference evidence="3" key="1">
    <citation type="journal article" date="2021" name="PeerJ">
        <title>Extensive microbial diversity within the chicken gut microbiome revealed by metagenomics and culture.</title>
        <authorList>
            <person name="Gilroy R."/>
            <person name="Ravi A."/>
            <person name="Getino M."/>
            <person name="Pursley I."/>
            <person name="Horton D.L."/>
            <person name="Alikhan N.F."/>
            <person name="Baker D."/>
            <person name="Gharbi K."/>
            <person name="Hall N."/>
            <person name="Watson M."/>
            <person name="Adriaenssens E.M."/>
            <person name="Foster-Nyarko E."/>
            <person name="Jarju S."/>
            <person name="Secka A."/>
            <person name="Antonio M."/>
            <person name="Oren A."/>
            <person name="Chaudhuri R.R."/>
            <person name="La Ragione R."/>
            <person name="Hildebrand F."/>
            <person name="Pallen M.J."/>
        </authorList>
    </citation>
    <scope>NUCLEOTIDE SEQUENCE</scope>
    <source>
        <strain evidence="3">1719</strain>
    </source>
</reference>
<gene>
    <name evidence="3" type="ORF">H9853_04945</name>
</gene>
<organism evidence="3 4">
    <name type="scientific">Candidatus Sphingobacterium stercoripullorum</name>
    <dbReference type="NCBI Taxonomy" id="2838759"/>
    <lineage>
        <taxon>Bacteria</taxon>
        <taxon>Pseudomonadati</taxon>
        <taxon>Bacteroidota</taxon>
        <taxon>Sphingobacteriia</taxon>
        <taxon>Sphingobacteriales</taxon>
        <taxon>Sphingobacteriaceae</taxon>
        <taxon>Sphingobacterium</taxon>
    </lineage>
</organism>
<evidence type="ECO:0000313" key="4">
    <source>
        <dbReference type="Proteomes" id="UP000824156"/>
    </source>
</evidence>
<dbReference type="AlphaFoldDB" id="A0A9D1W7Z0"/>
<dbReference type="EMBL" id="DXEZ01000137">
    <property type="protein sequence ID" value="HIX54351.1"/>
    <property type="molecule type" value="Genomic_DNA"/>
</dbReference>
<name>A0A9D1W7Z0_9SPHI</name>
<feature type="non-terminal residue" evidence="3">
    <location>
        <position position="1"/>
    </location>
</feature>
<evidence type="ECO:0000256" key="2">
    <source>
        <dbReference type="ARBA" id="ARBA00022898"/>
    </source>
</evidence>
<dbReference type="SUPFAM" id="SSF53383">
    <property type="entry name" value="PLP-dependent transferases"/>
    <property type="match status" value="1"/>
</dbReference>
<evidence type="ECO:0000313" key="3">
    <source>
        <dbReference type="EMBL" id="HIX54351.1"/>
    </source>
</evidence>
<protein>
    <recommendedName>
        <fullName evidence="5">Cystathionine beta-lyase</fullName>
    </recommendedName>
</protein>
<accession>A0A9D1W7Z0</accession>
<evidence type="ECO:0008006" key="5">
    <source>
        <dbReference type="Google" id="ProtNLM"/>
    </source>
</evidence>
<comment type="cofactor">
    <cofactor evidence="1">
        <name>pyridoxal 5'-phosphate</name>
        <dbReference type="ChEBI" id="CHEBI:597326"/>
    </cofactor>
</comment>
<dbReference type="InterPro" id="IPR051798">
    <property type="entry name" value="Class-II_PLP-Dep_Aminotrans"/>
</dbReference>
<reference evidence="3" key="2">
    <citation type="submission" date="2021-04" db="EMBL/GenBank/DDBJ databases">
        <authorList>
            <person name="Gilroy R."/>
        </authorList>
    </citation>
    <scope>NUCLEOTIDE SEQUENCE</scope>
    <source>
        <strain evidence="3">1719</strain>
    </source>
</reference>
<keyword evidence="2" id="KW-0663">Pyridoxal phosphate</keyword>
<comment type="caution">
    <text evidence="3">The sequence shown here is derived from an EMBL/GenBank/DDBJ whole genome shotgun (WGS) entry which is preliminary data.</text>
</comment>